<feature type="domain" description="At1g61320/AtMIF1 LRR" evidence="1">
    <location>
        <begin position="6"/>
        <end position="86"/>
    </location>
</feature>
<proteinExistence type="predicted"/>
<dbReference type="AlphaFoldDB" id="M0ZV55"/>
<reference evidence="3" key="1">
    <citation type="journal article" date="2011" name="Nature">
        <title>Genome sequence and analysis of the tuber crop potato.</title>
        <authorList>
            <consortium name="The Potato Genome Sequencing Consortium"/>
        </authorList>
    </citation>
    <scope>NUCLEOTIDE SEQUENCE [LARGE SCALE GENOMIC DNA]</scope>
    <source>
        <strain evidence="3">cv. DM1-3 516 R44</strain>
    </source>
</reference>
<evidence type="ECO:0000259" key="1">
    <source>
        <dbReference type="Pfam" id="PF23622"/>
    </source>
</evidence>
<accession>M0ZV55</accession>
<protein>
    <submittedName>
        <fullName evidence="2">Isoform 1 of F-box/LRR-repeat protein</fullName>
    </submittedName>
</protein>
<dbReference type="HOGENOM" id="CLU_2431241_0_0_1"/>
<dbReference type="Pfam" id="PF23622">
    <property type="entry name" value="LRR_At1g61320_AtMIF1"/>
    <property type="match status" value="1"/>
</dbReference>
<dbReference type="InterPro" id="IPR055357">
    <property type="entry name" value="LRR_At1g61320_AtMIF1"/>
</dbReference>
<evidence type="ECO:0000313" key="2">
    <source>
        <dbReference type="EnsemblPlants" id="PGSC0003DMT400008827"/>
    </source>
</evidence>
<dbReference type="Gramene" id="PGSC0003DMT400008827">
    <property type="protein sequence ID" value="PGSC0003DMT400008827"/>
    <property type="gene ID" value="PGSC0003DMG400003430"/>
</dbReference>
<organism evidence="2 3">
    <name type="scientific">Solanum tuberosum</name>
    <name type="common">Potato</name>
    <dbReference type="NCBI Taxonomy" id="4113"/>
    <lineage>
        <taxon>Eukaryota</taxon>
        <taxon>Viridiplantae</taxon>
        <taxon>Streptophyta</taxon>
        <taxon>Embryophyta</taxon>
        <taxon>Tracheophyta</taxon>
        <taxon>Spermatophyta</taxon>
        <taxon>Magnoliopsida</taxon>
        <taxon>eudicotyledons</taxon>
        <taxon>Gunneridae</taxon>
        <taxon>Pentapetalae</taxon>
        <taxon>asterids</taxon>
        <taxon>lamiids</taxon>
        <taxon>Solanales</taxon>
        <taxon>Solanaceae</taxon>
        <taxon>Solanoideae</taxon>
        <taxon>Solaneae</taxon>
        <taxon>Solanum</taxon>
    </lineage>
</organism>
<dbReference type="EnsemblPlants" id="PGSC0003DMT400008827">
    <property type="protein sequence ID" value="PGSC0003DMT400008827"/>
    <property type="gene ID" value="PGSC0003DMG400003430"/>
</dbReference>
<name>M0ZV55_SOLTU</name>
<dbReference type="SUPFAM" id="SSF52047">
    <property type="entry name" value="RNI-like"/>
    <property type="match status" value="1"/>
</dbReference>
<sequence>MLRDLLNCCPLIDDFIIEHCRLLTKIELTDMRISEGFLQRLISTSQFLERLILDYVSAMLERFKICGSPSLKLLAIENCKGLQEIDAITRV</sequence>
<evidence type="ECO:0000313" key="3">
    <source>
        <dbReference type="Proteomes" id="UP000011115"/>
    </source>
</evidence>
<reference evidence="2" key="2">
    <citation type="submission" date="2015-06" db="UniProtKB">
        <authorList>
            <consortium name="EnsemblPlants"/>
        </authorList>
    </citation>
    <scope>IDENTIFICATION</scope>
    <source>
        <strain evidence="2">DM1-3 516 R44</strain>
    </source>
</reference>
<dbReference type="Proteomes" id="UP000011115">
    <property type="component" value="Unassembled WGS sequence"/>
</dbReference>
<keyword evidence="3" id="KW-1185">Reference proteome</keyword>